<evidence type="ECO:0000313" key="3">
    <source>
        <dbReference type="Proteomes" id="UP000257039"/>
    </source>
</evidence>
<accession>A0A4P9VVG1</accession>
<gene>
    <name evidence="2" type="ORF">B9G39_24760</name>
</gene>
<comment type="caution">
    <text evidence="2">The sequence shown here is derived from an EMBL/GenBank/DDBJ whole genome shotgun (WGS) entry which is preliminary data.</text>
</comment>
<sequence length="88" mass="10413">MEECEEVKGDPEEEKTFINTVSGETYREDTIEVEWKDLYERREPYGDEYDGKVPEGVRFYQLSNYFIHSCSAYMTDKSSIDIVCFQTL</sequence>
<name>A0A4P9VVG1_9GAMM</name>
<dbReference type="GO" id="GO:0004519">
    <property type="term" value="F:endonuclease activity"/>
    <property type="evidence" value="ECO:0007669"/>
    <property type="project" value="InterPro"/>
</dbReference>
<dbReference type="RefSeq" id="WP_112477567.1">
    <property type="nucleotide sequence ID" value="NZ_NDXW01000001.1"/>
</dbReference>
<evidence type="ECO:0000259" key="1">
    <source>
        <dbReference type="Pfam" id="PF20454"/>
    </source>
</evidence>
<reference evidence="2 3" key="1">
    <citation type="submission" date="2017-04" db="EMBL/GenBank/DDBJ databases">
        <title>Draft genome sequence of Zooshikella ganghwensis VG4 isolated from Red Sea sediments.</title>
        <authorList>
            <person name="Rehman Z."/>
            <person name="Alam I."/>
            <person name="Kamau A."/>
            <person name="Bajic V."/>
            <person name="Leiknes T."/>
        </authorList>
    </citation>
    <scope>NUCLEOTIDE SEQUENCE [LARGE SCALE GENOMIC DNA]</scope>
    <source>
        <strain evidence="2 3">VG4</strain>
    </source>
</reference>
<organism evidence="2 3">
    <name type="scientific">Zooshikella ganghwensis</name>
    <dbReference type="NCBI Taxonomy" id="202772"/>
    <lineage>
        <taxon>Bacteria</taxon>
        <taxon>Pseudomonadati</taxon>
        <taxon>Pseudomonadota</taxon>
        <taxon>Gammaproteobacteria</taxon>
        <taxon>Oceanospirillales</taxon>
        <taxon>Zooshikellaceae</taxon>
        <taxon>Zooshikella</taxon>
    </lineage>
</organism>
<dbReference type="EMBL" id="NDXW01000001">
    <property type="protein sequence ID" value="RDH46404.1"/>
    <property type="molecule type" value="Genomic_DNA"/>
</dbReference>
<dbReference type="AlphaFoldDB" id="A0A4P9VVG1"/>
<feature type="domain" description="Terminase large subunit GpA endonuclease" evidence="1">
    <location>
        <begin position="5"/>
        <end position="59"/>
    </location>
</feature>
<evidence type="ECO:0000313" key="2">
    <source>
        <dbReference type="EMBL" id="RDH46404.1"/>
    </source>
</evidence>
<dbReference type="Pfam" id="PF20454">
    <property type="entry name" value="GpA_nuclease"/>
    <property type="match status" value="1"/>
</dbReference>
<keyword evidence="3" id="KW-1185">Reference proteome</keyword>
<protein>
    <recommendedName>
        <fullName evidence="1">Terminase large subunit GpA endonuclease domain-containing protein</fullName>
    </recommendedName>
</protein>
<proteinExistence type="predicted"/>
<dbReference type="InterPro" id="IPR046454">
    <property type="entry name" value="GpA_endonuclease"/>
</dbReference>
<dbReference type="Proteomes" id="UP000257039">
    <property type="component" value="Unassembled WGS sequence"/>
</dbReference>